<dbReference type="InterPro" id="IPR002295">
    <property type="entry name" value="N4/N6-MTase_EcoPI_Mod-like"/>
</dbReference>
<name>T1BGV6_9ZZZZ</name>
<protein>
    <submittedName>
        <fullName evidence="6">DNA methylase N-4/N-6 domain protein</fullName>
    </submittedName>
</protein>
<dbReference type="Pfam" id="PF01555">
    <property type="entry name" value="N6_N4_Mtase"/>
    <property type="match status" value="1"/>
</dbReference>
<organism evidence="6">
    <name type="scientific">mine drainage metagenome</name>
    <dbReference type="NCBI Taxonomy" id="410659"/>
    <lineage>
        <taxon>unclassified sequences</taxon>
        <taxon>metagenomes</taxon>
        <taxon>ecological metagenomes</taxon>
    </lineage>
</organism>
<dbReference type="Gene3D" id="3.40.50.150">
    <property type="entry name" value="Vaccinia Virus protein VP39"/>
    <property type="match status" value="1"/>
</dbReference>
<comment type="similarity">
    <text evidence="1">Belongs to the N(4)/N(6)-methyltransferase family.</text>
</comment>
<feature type="domain" description="DNA methylase N-4/N-6" evidence="5">
    <location>
        <begin position="9"/>
        <end position="128"/>
    </location>
</feature>
<dbReference type="EMBL" id="AUZZ01004659">
    <property type="protein sequence ID" value="EQD52339.1"/>
    <property type="molecule type" value="Genomic_DNA"/>
</dbReference>
<dbReference type="AlphaFoldDB" id="T1BGV6"/>
<accession>T1BGV6</accession>
<keyword evidence="2 6" id="KW-0489">Methyltransferase</keyword>
<evidence type="ECO:0000256" key="4">
    <source>
        <dbReference type="ARBA" id="ARBA00022691"/>
    </source>
</evidence>
<feature type="non-terminal residue" evidence="6">
    <location>
        <position position="141"/>
    </location>
</feature>
<evidence type="ECO:0000313" key="6">
    <source>
        <dbReference type="EMBL" id="EQD52339.1"/>
    </source>
</evidence>
<evidence type="ECO:0000256" key="3">
    <source>
        <dbReference type="ARBA" id="ARBA00022679"/>
    </source>
</evidence>
<evidence type="ECO:0000256" key="2">
    <source>
        <dbReference type="ARBA" id="ARBA00022603"/>
    </source>
</evidence>
<evidence type="ECO:0000259" key="5">
    <source>
        <dbReference type="Pfam" id="PF01555"/>
    </source>
</evidence>
<dbReference type="PRINTS" id="PR00506">
    <property type="entry name" value="D21N6MTFRASE"/>
</dbReference>
<dbReference type="SUPFAM" id="SSF53335">
    <property type="entry name" value="S-adenosyl-L-methionine-dependent methyltransferases"/>
    <property type="match status" value="1"/>
</dbReference>
<dbReference type="GO" id="GO:0003677">
    <property type="term" value="F:DNA binding"/>
    <property type="evidence" value="ECO:0007669"/>
    <property type="project" value="InterPro"/>
</dbReference>
<dbReference type="PROSITE" id="PS00092">
    <property type="entry name" value="N6_MTASE"/>
    <property type="match status" value="1"/>
</dbReference>
<dbReference type="InterPro" id="IPR002052">
    <property type="entry name" value="DNA_methylase_N6_adenine_CS"/>
</dbReference>
<proteinExistence type="inferred from homology"/>
<keyword evidence="3" id="KW-0808">Transferase</keyword>
<keyword evidence="4" id="KW-0949">S-adenosyl-L-methionine</keyword>
<comment type="caution">
    <text evidence="6">The sequence shown here is derived from an EMBL/GenBank/DDBJ whole genome shotgun (WGS) entry which is preliminary data.</text>
</comment>
<dbReference type="InterPro" id="IPR029063">
    <property type="entry name" value="SAM-dependent_MTases_sf"/>
</dbReference>
<dbReference type="GO" id="GO:0008170">
    <property type="term" value="F:N-methyltransferase activity"/>
    <property type="evidence" value="ECO:0007669"/>
    <property type="project" value="InterPro"/>
</dbReference>
<gene>
    <name evidence="6" type="ORF">B2A_06573</name>
</gene>
<dbReference type="InterPro" id="IPR002941">
    <property type="entry name" value="DNA_methylase_N4/N6"/>
</dbReference>
<dbReference type="GO" id="GO:0032259">
    <property type="term" value="P:methylation"/>
    <property type="evidence" value="ECO:0007669"/>
    <property type="project" value="UniProtKB-KW"/>
</dbReference>
<reference evidence="6" key="1">
    <citation type="submission" date="2013-08" db="EMBL/GenBank/DDBJ databases">
        <authorList>
            <person name="Mendez C."/>
            <person name="Richter M."/>
            <person name="Ferrer M."/>
            <person name="Sanchez J."/>
        </authorList>
    </citation>
    <scope>NUCLEOTIDE SEQUENCE</scope>
</reference>
<evidence type="ECO:0000256" key="1">
    <source>
        <dbReference type="ARBA" id="ARBA00006594"/>
    </source>
</evidence>
<reference evidence="6" key="2">
    <citation type="journal article" date="2014" name="ISME J.">
        <title>Microbial stratification in low pH oxic and suboxic macroscopic growths along an acid mine drainage.</title>
        <authorList>
            <person name="Mendez-Garcia C."/>
            <person name="Mesa V."/>
            <person name="Sprenger R.R."/>
            <person name="Richter M."/>
            <person name="Diez M.S."/>
            <person name="Solano J."/>
            <person name="Bargiela R."/>
            <person name="Golyshina O.V."/>
            <person name="Manteca A."/>
            <person name="Ramos J.L."/>
            <person name="Gallego J.R."/>
            <person name="Llorente I."/>
            <person name="Martins Dos Santos V.A."/>
            <person name="Jensen O.N."/>
            <person name="Pelaez A.I."/>
            <person name="Sanchez J."/>
            <person name="Ferrer M."/>
        </authorList>
    </citation>
    <scope>NUCLEOTIDE SEQUENCE</scope>
</reference>
<sequence>MRQLPSESIDLIYIDPPFFSGRQYNVIFGDQNELRSFSDIWQGGMPGYLIWLNARLYEMKRLLKKTGCLVVHCDWHASHYIKSEMDKIFGYEAFMNEIVWFYKTGGMSKRWLGRKHDVLLLYARSPTMKFYPQKEKSYLSH</sequence>